<dbReference type="SUPFAM" id="SSF56059">
    <property type="entry name" value="Glutathione synthetase ATP-binding domain-like"/>
    <property type="match status" value="1"/>
</dbReference>
<accession>A0A7I7NH24</accession>
<feature type="domain" description="ATP-grasp" evidence="6">
    <location>
        <begin position="109"/>
        <end position="317"/>
    </location>
</feature>
<keyword evidence="1" id="KW-0436">Ligase</keyword>
<organism evidence="7 8">
    <name type="scientific">Mycobacterium lacus</name>
    <dbReference type="NCBI Taxonomy" id="169765"/>
    <lineage>
        <taxon>Bacteria</taxon>
        <taxon>Bacillati</taxon>
        <taxon>Actinomycetota</taxon>
        <taxon>Actinomycetes</taxon>
        <taxon>Mycobacteriales</taxon>
        <taxon>Mycobacteriaceae</taxon>
        <taxon>Mycobacterium</taxon>
    </lineage>
</organism>
<protein>
    <recommendedName>
        <fullName evidence="6">ATP-grasp domain-containing protein</fullName>
    </recommendedName>
</protein>
<evidence type="ECO:0000256" key="5">
    <source>
        <dbReference type="SAM" id="MobiDB-lite"/>
    </source>
</evidence>
<name>A0A7I7NH24_9MYCO</name>
<reference evidence="7 8" key="1">
    <citation type="journal article" date="2019" name="Emerg. Microbes Infect.">
        <title>Comprehensive subspecies identification of 175 nontuberculous mycobacteria species based on 7547 genomic profiles.</title>
        <authorList>
            <person name="Matsumoto Y."/>
            <person name="Kinjo T."/>
            <person name="Motooka D."/>
            <person name="Nabeya D."/>
            <person name="Jung N."/>
            <person name="Uechi K."/>
            <person name="Horii T."/>
            <person name="Iida T."/>
            <person name="Fujita J."/>
            <person name="Nakamura S."/>
        </authorList>
    </citation>
    <scope>NUCLEOTIDE SEQUENCE [LARGE SCALE GENOMIC DNA]</scope>
    <source>
        <strain evidence="7 8">JCM 15657</strain>
    </source>
</reference>
<dbReference type="Gene3D" id="3.40.50.20">
    <property type="match status" value="1"/>
</dbReference>
<dbReference type="InterPro" id="IPR052032">
    <property type="entry name" value="ATP-dep_AA_Ligase"/>
</dbReference>
<dbReference type="InterPro" id="IPR040570">
    <property type="entry name" value="LAL_C2"/>
</dbReference>
<dbReference type="Gene3D" id="3.30.470.20">
    <property type="entry name" value="ATP-grasp fold, B domain"/>
    <property type="match status" value="1"/>
</dbReference>
<dbReference type="GO" id="GO:0016874">
    <property type="term" value="F:ligase activity"/>
    <property type="evidence" value="ECO:0007669"/>
    <property type="project" value="UniProtKB-KW"/>
</dbReference>
<evidence type="ECO:0000313" key="7">
    <source>
        <dbReference type="EMBL" id="BBX94931.1"/>
    </source>
</evidence>
<dbReference type="Pfam" id="PF18603">
    <property type="entry name" value="LAL_C2"/>
    <property type="match status" value="1"/>
</dbReference>
<evidence type="ECO:0000256" key="4">
    <source>
        <dbReference type="PROSITE-ProRule" id="PRU00409"/>
    </source>
</evidence>
<keyword evidence="3 4" id="KW-0067">ATP-binding</keyword>
<dbReference type="InterPro" id="IPR013815">
    <property type="entry name" value="ATP_grasp_subdomain_1"/>
</dbReference>
<evidence type="ECO:0000259" key="6">
    <source>
        <dbReference type="PROSITE" id="PS50975"/>
    </source>
</evidence>
<dbReference type="PROSITE" id="PS50975">
    <property type="entry name" value="ATP_GRASP"/>
    <property type="match status" value="1"/>
</dbReference>
<dbReference type="InterPro" id="IPR011761">
    <property type="entry name" value="ATP-grasp"/>
</dbReference>
<keyword evidence="8" id="KW-1185">Reference proteome</keyword>
<dbReference type="RefSeq" id="WP_139822550.1">
    <property type="nucleotide sequence ID" value="NZ_AP022581.1"/>
</dbReference>
<keyword evidence="2 4" id="KW-0547">Nucleotide-binding</keyword>
<proteinExistence type="predicted"/>
<dbReference type="GO" id="GO:0046872">
    <property type="term" value="F:metal ion binding"/>
    <property type="evidence" value="ECO:0007669"/>
    <property type="project" value="InterPro"/>
</dbReference>
<dbReference type="Proteomes" id="UP000466396">
    <property type="component" value="Chromosome"/>
</dbReference>
<evidence type="ECO:0000256" key="1">
    <source>
        <dbReference type="ARBA" id="ARBA00022598"/>
    </source>
</evidence>
<dbReference type="AlphaFoldDB" id="A0A7I7NH24"/>
<dbReference type="GO" id="GO:0005524">
    <property type="term" value="F:ATP binding"/>
    <property type="evidence" value="ECO:0007669"/>
    <property type="project" value="UniProtKB-UniRule"/>
</dbReference>
<dbReference type="OrthoDB" id="24041at2"/>
<evidence type="ECO:0000256" key="2">
    <source>
        <dbReference type="ARBA" id="ARBA00022741"/>
    </source>
</evidence>
<dbReference type="KEGG" id="mlj:MLAC_02250"/>
<dbReference type="PANTHER" id="PTHR43585:SF2">
    <property type="entry name" value="ATP-GRASP ENZYME FSQD"/>
    <property type="match status" value="1"/>
</dbReference>
<sequence length="452" mass="49230">MIVVLSAYRPRLEDFLTARGEKIVAVIPESMREPRESTNPRYPIRTIDHFDDYTELARIAVELEALGVTAVATIDEPCVRAAAFVNELLGLPGLDHRSAVACTDKSVMKRRLAAAGVPVAEHRVVHDVRQIRKFLDDAGGEIVVKPRYGFGTINTHRVNRDNFDQLASAGAFGPPANLPEWIRSTSLASDVGQVGCLVERFVDVVEEFHCELMLHRGSEVHCLAGRYFTPVLANNAYGSVLLDPDSADAIEVRSLTRAAASALGVTDGFGHCEIFRDRCGRWLVGEFAARPGGLLIPRMLRLSYGIDNLELLVEQLGGRRPRTHAVSRGSFSWAVIPVTGSGVIAGMPDEADLLKVPGVIEAQIVLRNGDSTGDLQGAMLHAAYIICQGDTPERAEVFARHAQRSCRITAVPAPEDSSEDRSSSASVPLVEQPLPHRLGDRRRAIADTELLV</sequence>
<evidence type="ECO:0000313" key="8">
    <source>
        <dbReference type="Proteomes" id="UP000466396"/>
    </source>
</evidence>
<dbReference type="EMBL" id="AP022581">
    <property type="protein sequence ID" value="BBX94931.1"/>
    <property type="molecule type" value="Genomic_DNA"/>
</dbReference>
<gene>
    <name evidence="7" type="ORF">MLAC_02250</name>
</gene>
<dbReference type="Gene3D" id="3.30.1490.20">
    <property type="entry name" value="ATP-grasp fold, A domain"/>
    <property type="match status" value="1"/>
</dbReference>
<dbReference type="PANTHER" id="PTHR43585">
    <property type="entry name" value="FUMIPYRROLE BIOSYNTHESIS PROTEIN C"/>
    <property type="match status" value="1"/>
</dbReference>
<feature type="region of interest" description="Disordered" evidence="5">
    <location>
        <begin position="410"/>
        <end position="433"/>
    </location>
</feature>
<evidence type="ECO:0000256" key="3">
    <source>
        <dbReference type="ARBA" id="ARBA00022840"/>
    </source>
</evidence>